<dbReference type="AlphaFoldDB" id="A0A4Y9F549"/>
<proteinExistence type="predicted"/>
<dbReference type="EMBL" id="SPQC01000008">
    <property type="protein sequence ID" value="TFU23363.1"/>
    <property type="molecule type" value="Genomic_DNA"/>
</dbReference>
<dbReference type="OrthoDB" id="4743268at2"/>
<dbReference type="RefSeq" id="WP_135011552.1">
    <property type="nucleotide sequence ID" value="NZ_JADGLK010000008.1"/>
</dbReference>
<reference evidence="2 3" key="1">
    <citation type="submission" date="2019-03" db="EMBL/GenBank/DDBJ databases">
        <title>Diversity of the mouse oral microbiome.</title>
        <authorList>
            <person name="Joseph S."/>
            <person name="Aduse-Opoku J."/>
            <person name="Curtis M."/>
            <person name="Wade W."/>
            <person name="Hashim A."/>
        </authorList>
    </citation>
    <scope>NUCLEOTIDE SEQUENCE [LARGE SCALE GENOMIC DNA]</scope>
    <source>
        <strain evidence="3">irhom_31</strain>
    </source>
</reference>
<evidence type="ECO:0000313" key="3">
    <source>
        <dbReference type="Proteomes" id="UP000297951"/>
    </source>
</evidence>
<protein>
    <submittedName>
        <fullName evidence="2">Uncharacterized protein</fullName>
    </submittedName>
</protein>
<feature type="chain" id="PRO_5021351578" evidence="1">
    <location>
        <begin position="19"/>
        <end position="195"/>
    </location>
</feature>
<name>A0A4Y9F549_9MICC</name>
<organism evidence="2 3">
    <name type="scientific">Rothia nasimurium</name>
    <dbReference type="NCBI Taxonomy" id="85336"/>
    <lineage>
        <taxon>Bacteria</taxon>
        <taxon>Bacillati</taxon>
        <taxon>Actinomycetota</taxon>
        <taxon>Actinomycetes</taxon>
        <taxon>Micrococcales</taxon>
        <taxon>Micrococcaceae</taxon>
        <taxon>Rothia</taxon>
    </lineage>
</organism>
<evidence type="ECO:0000256" key="1">
    <source>
        <dbReference type="SAM" id="SignalP"/>
    </source>
</evidence>
<gene>
    <name evidence="2" type="ORF">E4U03_03215</name>
</gene>
<sequence>MAILALAALIVTPAPSLAAEGYDITEPLATIKNPNAPGEFPIRRGYYDAETDRGFGFDKAYHKHGLTSLEAIKKVSVSPQSEWQGDTLVAKAYVGKYTCNVLTCNLEEQREVKAIFTTATRHHDLELDSQLGMITIYCENPDKAPRCPEWVQDSILRPGTPLARGVQGQGVSAGESYIEEITVFSYELPHESISR</sequence>
<feature type="signal peptide" evidence="1">
    <location>
        <begin position="1"/>
        <end position="18"/>
    </location>
</feature>
<keyword evidence="1" id="KW-0732">Signal</keyword>
<accession>A0A4Y9F549</accession>
<dbReference type="Proteomes" id="UP000297951">
    <property type="component" value="Unassembled WGS sequence"/>
</dbReference>
<comment type="caution">
    <text evidence="2">The sequence shown here is derived from an EMBL/GenBank/DDBJ whole genome shotgun (WGS) entry which is preliminary data.</text>
</comment>
<evidence type="ECO:0000313" key="2">
    <source>
        <dbReference type="EMBL" id="TFU23363.1"/>
    </source>
</evidence>